<sequence>MASTLRETLHVLEAPDIIVIRAGAPGWEVGKETIKSTEAQTAAHGHGCNTSHYSGRKGPISTPEEEFLLKAFCDNEEIKTLSSNPHLQGRL</sequence>
<proteinExistence type="predicted"/>
<name>A0ACC2GGG4_DALPE</name>
<keyword evidence="2" id="KW-1185">Reference proteome</keyword>
<organism evidence="1 2">
    <name type="scientific">Dallia pectoralis</name>
    <name type="common">Alaska blackfish</name>
    <dbReference type="NCBI Taxonomy" id="75939"/>
    <lineage>
        <taxon>Eukaryota</taxon>
        <taxon>Metazoa</taxon>
        <taxon>Chordata</taxon>
        <taxon>Craniata</taxon>
        <taxon>Vertebrata</taxon>
        <taxon>Euteleostomi</taxon>
        <taxon>Actinopterygii</taxon>
        <taxon>Neopterygii</taxon>
        <taxon>Teleostei</taxon>
        <taxon>Protacanthopterygii</taxon>
        <taxon>Esociformes</taxon>
        <taxon>Umbridae</taxon>
        <taxon>Dallia</taxon>
    </lineage>
</organism>
<evidence type="ECO:0000313" key="2">
    <source>
        <dbReference type="Proteomes" id="UP001157502"/>
    </source>
</evidence>
<dbReference type="Proteomes" id="UP001157502">
    <property type="component" value="Chromosome 13"/>
</dbReference>
<reference evidence="1" key="1">
    <citation type="submission" date="2021-05" db="EMBL/GenBank/DDBJ databases">
        <authorList>
            <person name="Pan Q."/>
            <person name="Jouanno E."/>
            <person name="Zahm M."/>
            <person name="Klopp C."/>
            <person name="Cabau C."/>
            <person name="Louis A."/>
            <person name="Berthelot C."/>
            <person name="Parey E."/>
            <person name="Roest Crollius H."/>
            <person name="Montfort J."/>
            <person name="Robinson-Rechavi M."/>
            <person name="Bouchez O."/>
            <person name="Lampietro C."/>
            <person name="Lopez Roques C."/>
            <person name="Donnadieu C."/>
            <person name="Postlethwait J."/>
            <person name="Bobe J."/>
            <person name="Dillon D."/>
            <person name="Chandos A."/>
            <person name="von Hippel F."/>
            <person name="Guiguen Y."/>
        </authorList>
    </citation>
    <scope>NUCLEOTIDE SEQUENCE</scope>
    <source>
        <strain evidence="1">YG-Jan2019</strain>
    </source>
</reference>
<gene>
    <name evidence="1" type="ORF">DPEC_G00161670</name>
</gene>
<accession>A0ACC2GGG4</accession>
<protein>
    <submittedName>
        <fullName evidence="1">Uncharacterized protein</fullName>
    </submittedName>
</protein>
<comment type="caution">
    <text evidence="1">The sequence shown here is derived from an EMBL/GenBank/DDBJ whole genome shotgun (WGS) entry which is preliminary data.</text>
</comment>
<evidence type="ECO:0000313" key="1">
    <source>
        <dbReference type="EMBL" id="KAJ8002702.1"/>
    </source>
</evidence>
<dbReference type="EMBL" id="CM055740">
    <property type="protein sequence ID" value="KAJ8002702.1"/>
    <property type="molecule type" value="Genomic_DNA"/>
</dbReference>